<evidence type="ECO:0000256" key="1">
    <source>
        <dbReference type="ARBA" id="ARBA00022801"/>
    </source>
</evidence>
<dbReference type="InterPro" id="IPR045004">
    <property type="entry name" value="ECH_dom"/>
</dbReference>
<dbReference type="Proteomes" id="UP000076078">
    <property type="component" value="Unassembled WGS sequence"/>
</dbReference>
<reference evidence="3 4" key="1">
    <citation type="submission" date="2015-12" db="EMBL/GenBank/DDBJ databases">
        <title>Dictyostelia acquired genes for synthesis and detection of signals that induce cell-type specialization by lateral gene transfer from prokaryotes.</title>
        <authorList>
            <person name="Gloeckner G."/>
            <person name="Schaap P."/>
        </authorList>
    </citation>
    <scope>NUCLEOTIDE SEQUENCE [LARGE SCALE GENOMIC DNA]</scope>
    <source>
        <strain evidence="3 4">TK</strain>
    </source>
</reference>
<evidence type="ECO:0000313" key="3">
    <source>
        <dbReference type="EMBL" id="KYR00582.1"/>
    </source>
</evidence>
<proteinExistence type="predicted"/>
<dbReference type="GO" id="GO:0006574">
    <property type="term" value="P:L-valine catabolic process"/>
    <property type="evidence" value="ECO:0007669"/>
    <property type="project" value="TreeGrafter"/>
</dbReference>
<accession>A0A152A2U4</accession>
<dbReference type="InterPro" id="IPR032259">
    <property type="entry name" value="HIBYL-CoA-H"/>
</dbReference>
<dbReference type="GO" id="GO:0005739">
    <property type="term" value="C:mitochondrion"/>
    <property type="evidence" value="ECO:0007669"/>
    <property type="project" value="TreeGrafter"/>
</dbReference>
<dbReference type="EMBL" id="LODT01000013">
    <property type="protein sequence ID" value="KYR00582.1"/>
    <property type="molecule type" value="Genomic_DNA"/>
</dbReference>
<dbReference type="PANTHER" id="PTHR43176">
    <property type="entry name" value="3-HYDROXYISOBUTYRYL-COA HYDROLASE-RELATED"/>
    <property type="match status" value="1"/>
</dbReference>
<dbReference type="SUPFAM" id="SSF52096">
    <property type="entry name" value="ClpP/crotonase"/>
    <property type="match status" value="1"/>
</dbReference>
<sequence>MPENYVGLVPDNGCSYLLSPTKSVGLYMVLTGGRINYQDMIEMNLPSHFCQEKLLNALEQELITSFEIEKHEDVDLILRKYCIPKVLVSVSEGVTVKNRALIERCFNWNFKTFAEVHQQLTKESENDQLDEGSRKIVFNSLMAIELVCPLSLMTSFELIHRAEGKPLRECLINEVRSNVHMGIRRDIQEGIKRGLFDKYYQPQFDPPTYQNVTTKMVEFNLSPISQIISFENGDDTLITRALDSYGEEIYL</sequence>
<dbReference type="InterPro" id="IPR029045">
    <property type="entry name" value="ClpP/crotonase-like_dom_sf"/>
</dbReference>
<keyword evidence="3" id="KW-0413">Isomerase</keyword>
<dbReference type="Gene3D" id="3.90.226.10">
    <property type="entry name" value="2-enoyl-CoA Hydratase, Chain A, domain 1"/>
    <property type="match status" value="1"/>
</dbReference>
<dbReference type="GO" id="GO:0016853">
    <property type="term" value="F:isomerase activity"/>
    <property type="evidence" value="ECO:0007669"/>
    <property type="project" value="UniProtKB-KW"/>
</dbReference>
<evidence type="ECO:0000259" key="2">
    <source>
        <dbReference type="Pfam" id="PF16113"/>
    </source>
</evidence>
<dbReference type="GO" id="GO:0003860">
    <property type="term" value="F:3-hydroxyisobutyryl-CoA hydrolase activity"/>
    <property type="evidence" value="ECO:0007669"/>
    <property type="project" value="InterPro"/>
</dbReference>
<dbReference type="STRING" id="361077.A0A152A2U4"/>
<dbReference type="OrthoDB" id="1737613at2759"/>
<dbReference type="AlphaFoldDB" id="A0A152A2U4"/>
<name>A0A152A2U4_TIELA</name>
<evidence type="ECO:0000313" key="4">
    <source>
        <dbReference type="Proteomes" id="UP000076078"/>
    </source>
</evidence>
<dbReference type="PANTHER" id="PTHR43176:SF7">
    <property type="entry name" value="ENOYL-COA HYDRATASE_ISOMERASE DOMAIN-CONTAINING PROTEIN"/>
    <property type="match status" value="1"/>
</dbReference>
<keyword evidence="1" id="KW-0378">Hydrolase</keyword>
<comment type="caution">
    <text evidence="3">The sequence shown here is derived from an EMBL/GenBank/DDBJ whole genome shotgun (WGS) entry which is preliminary data.</text>
</comment>
<protein>
    <submittedName>
        <fullName evidence="3">Enoyl-CoA hydratase/isomerase domain-containing protein</fullName>
    </submittedName>
</protein>
<organism evidence="3 4">
    <name type="scientific">Tieghemostelium lacteum</name>
    <name type="common">Slime mold</name>
    <name type="synonym">Dictyostelium lacteum</name>
    <dbReference type="NCBI Taxonomy" id="361077"/>
    <lineage>
        <taxon>Eukaryota</taxon>
        <taxon>Amoebozoa</taxon>
        <taxon>Evosea</taxon>
        <taxon>Eumycetozoa</taxon>
        <taxon>Dictyostelia</taxon>
        <taxon>Dictyosteliales</taxon>
        <taxon>Raperosteliaceae</taxon>
        <taxon>Tieghemostelium</taxon>
    </lineage>
</organism>
<keyword evidence="4" id="KW-1185">Reference proteome</keyword>
<dbReference type="InParanoid" id="A0A152A2U4"/>
<gene>
    <name evidence="3" type="ORF">DLAC_02601</name>
</gene>
<feature type="domain" description="Enoyl-CoA hydratase/isomerase" evidence="2">
    <location>
        <begin position="1"/>
        <end position="218"/>
    </location>
</feature>
<dbReference type="Pfam" id="PF16113">
    <property type="entry name" value="ECH_2"/>
    <property type="match status" value="1"/>
</dbReference>